<name>G2I2F4_KOMMN</name>
<proteinExistence type="predicted"/>
<accession>G2I2F4</accession>
<reference evidence="3" key="1">
    <citation type="journal article" date="2011" name="J. Bacteriol.">
        <title>Complete genome sequence of NBRC 3288, a unique cellulose-nonproducing strain of Gluconacetobacter xylinus isolated from vinegar.</title>
        <authorList>
            <person name="Ogino H."/>
            <person name="Azuma Y."/>
            <person name="Hosoyama A."/>
            <person name="Nakazawa H."/>
            <person name="Matsutani M."/>
            <person name="Hasegawa A."/>
            <person name="Otsuyama K."/>
            <person name="Matsushita K."/>
            <person name="Fujita N."/>
            <person name="Shirai M."/>
        </authorList>
    </citation>
    <scope>NUCLEOTIDE SEQUENCE [LARGE SCALE GENOMIC DNA]</scope>
    <source>
        <strain evidence="3">NBRC 3288 / BCRC 11682 / LMG 1693</strain>
    </source>
</reference>
<evidence type="ECO:0000256" key="1">
    <source>
        <dbReference type="SAM" id="MobiDB-lite"/>
    </source>
</evidence>
<dbReference type="HOGENOM" id="CLU_1584334_0_0_5"/>
<evidence type="ECO:0000313" key="2">
    <source>
        <dbReference type="EMBL" id="BAK82570.1"/>
    </source>
</evidence>
<dbReference type="EMBL" id="AP012159">
    <property type="protein sequence ID" value="BAK82570.1"/>
    <property type="molecule type" value="Genomic_DNA"/>
</dbReference>
<feature type="compositionally biased region" description="Basic and acidic residues" evidence="1">
    <location>
        <begin position="15"/>
        <end position="30"/>
    </location>
</feature>
<feature type="compositionally biased region" description="Polar residues" evidence="1">
    <location>
        <begin position="157"/>
        <end position="168"/>
    </location>
</feature>
<feature type="region of interest" description="Disordered" evidence="1">
    <location>
        <begin position="103"/>
        <end position="168"/>
    </location>
</feature>
<dbReference type="Proteomes" id="UP000009044">
    <property type="component" value="Chromosome"/>
</dbReference>
<dbReference type="AlphaFoldDB" id="G2I2F4"/>
<gene>
    <name evidence="2" type="ordered locus">GLX_01580</name>
</gene>
<protein>
    <submittedName>
        <fullName evidence="2">Transposase</fullName>
    </submittedName>
</protein>
<feature type="region of interest" description="Disordered" evidence="1">
    <location>
        <begin position="1"/>
        <end position="34"/>
    </location>
</feature>
<dbReference type="KEGG" id="gxy:GLX_01580"/>
<evidence type="ECO:0000313" key="3">
    <source>
        <dbReference type="Proteomes" id="UP000009044"/>
    </source>
</evidence>
<organism evidence="2 3">
    <name type="scientific">Komagataeibacter medellinensis (strain NBRC 3288 / BCRC 11682 / LMG 1693 / Kondo 51)</name>
    <name type="common">Gluconacetobacter medellinensis</name>
    <dbReference type="NCBI Taxonomy" id="634177"/>
    <lineage>
        <taxon>Bacteria</taxon>
        <taxon>Pseudomonadati</taxon>
        <taxon>Pseudomonadota</taxon>
        <taxon>Alphaproteobacteria</taxon>
        <taxon>Acetobacterales</taxon>
        <taxon>Acetobacteraceae</taxon>
        <taxon>Komagataeibacter</taxon>
    </lineage>
</organism>
<sequence>MVRTSGLTIKRREPKKGASFEKRDHRETPGRSRGSYGTKVCVIADGHGKAFGFALAPGRLMNCLWHQSCLTAFPPLPCGSWRTGATRQTPFVNGYGTWEPGSPFLRNDTMGRSPAPNESIGAGISLRTSGLASRDGALSQPDTKKQQRRSSRSSTSLPQQTGSSPNRP</sequence>